<dbReference type="RefSeq" id="WP_213248551.1">
    <property type="nucleotide sequence ID" value="NZ_CP045806.1"/>
</dbReference>
<accession>A0ABX6IIF3</accession>
<name>A0ABX6IIF3_9ACTN</name>
<dbReference type="GO" id="GO:0004497">
    <property type="term" value="F:monooxygenase activity"/>
    <property type="evidence" value="ECO:0007669"/>
    <property type="project" value="UniProtKB-KW"/>
</dbReference>
<evidence type="ECO:0000256" key="2">
    <source>
        <dbReference type="ARBA" id="ARBA00023027"/>
    </source>
</evidence>
<dbReference type="InterPro" id="IPR050631">
    <property type="entry name" value="PheA/TfdB_FAD_monoxygenase"/>
</dbReference>
<keyword evidence="2" id="KW-0520">NAD</keyword>
<reference evidence="4" key="1">
    <citation type="journal article" date="2021" name="Nat. Microbiol.">
        <title>Cocultivation of an ultrasmall environmental parasitic bacterium with lytic ability against bacteria associated with wastewater foams.</title>
        <authorList>
            <person name="Batinovic S."/>
            <person name="Rose J.J.A."/>
            <person name="Ratcliffe J."/>
            <person name="Seviour R.J."/>
            <person name="Petrovski S."/>
        </authorList>
    </citation>
    <scope>NUCLEOTIDE SEQUENCE</scope>
    <source>
        <strain evidence="4">CON9</strain>
    </source>
</reference>
<dbReference type="Pfam" id="PF01494">
    <property type="entry name" value="FAD_binding_3"/>
    <property type="match status" value="1"/>
</dbReference>
<dbReference type="PRINTS" id="PR00420">
    <property type="entry name" value="RNGMNOXGNASE"/>
</dbReference>
<gene>
    <name evidence="4" type="ORF">GII31_08420</name>
</gene>
<organism evidence="4 5">
    <name type="scientific">Gordonia pseudamarae</name>
    <dbReference type="NCBI Taxonomy" id="2831662"/>
    <lineage>
        <taxon>Bacteria</taxon>
        <taxon>Bacillati</taxon>
        <taxon>Actinomycetota</taxon>
        <taxon>Actinomycetes</taxon>
        <taxon>Mycobacteriales</taxon>
        <taxon>Gordoniaceae</taxon>
        <taxon>Gordonia</taxon>
    </lineage>
</organism>
<keyword evidence="4" id="KW-0503">Monooxygenase</keyword>
<keyword evidence="5" id="KW-1185">Reference proteome</keyword>
<sequence>MSAHVVIVGAQPVGLCTALALAKAGIEVTVIDPADDDTSSCQYVHSWCVLPELARLGVLADARAAGAAESQVRIHLADTGENIDFDLDVLRDDVEFPFNLHLGEDGLSSVLIKHLSEYRHTRLVRAERIASITQDQRGVVVDIDSRVGRQTFRGDWLVGADGTRSAVRRLLGVGFRGFTWRERSVTALVRGDLGAAGCHATTFYLGNHHGDDRTSALLQRSGPGEWVCAYSEPIVRPEESIGTRVDNTIRRVSENIPVTTLGWRTARMHRRTADTYRVGRVLLAGAAAHVTTRITGHSSITGFFDAFRLAEALQAVIHDAADTTVLDNYAESRRRVFIDDAAPLSTGRKLLLSDDPRHLGDELDRYRSASLSRSEQRELLLAGGEPAGIPTVFSRR</sequence>
<evidence type="ECO:0000256" key="1">
    <source>
        <dbReference type="ARBA" id="ARBA00023002"/>
    </source>
</evidence>
<feature type="domain" description="FAD-binding" evidence="3">
    <location>
        <begin position="3"/>
        <end position="336"/>
    </location>
</feature>
<dbReference type="EMBL" id="CP045809">
    <property type="protein sequence ID" value="QHN34916.1"/>
    <property type="molecule type" value="Genomic_DNA"/>
</dbReference>
<dbReference type="SUPFAM" id="SSF51905">
    <property type="entry name" value="FAD/NAD(P)-binding domain"/>
    <property type="match status" value="1"/>
</dbReference>
<evidence type="ECO:0000313" key="5">
    <source>
        <dbReference type="Proteomes" id="UP001059836"/>
    </source>
</evidence>
<dbReference type="InterPro" id="IPR002938">
    <property type="entry name" value="FAD-bd"/>
</dbReference>
<evidence type="ECO:0000259" key="3">
    <source>
        <dbReference type="Pfam" id="PF01494"/>
    </source>
</evidence>
<dbReference type="InterPro" id="IPR036188">
    <property type="entry name" value="FAD/NAD-bd_sf"/>
</dbReference>
<dbReference type="Gene3D" id="3.50.50.60">
    <property type="entry name" value="FAD/NAD(P)-binding domain"/>
    <property type="match status" value="1"/>
</dbReference>
<dbReference type="PANTHER" id="PTHR43476">
    <property type="entry name" value="3-(3-HYDROXY-PHENYL)PROPIONATE/3-HYDROXYCINNAMIC ACID HYDROXYLASE"/>
    <property type="match status" value="1"/>
</dbReference>
<dbReference type="Gene3D" id="3.30.70.2450">
    <property type="match status" value="1"/>
</dbReference>
<keyword evidence="1" id="KW-0560">Oxidoreductase</keyword>
<evidence type="ECO:0000313" key="4">
    <source>
        <dbReference type="EMBL" id="QHN34916.1"/>
    </source>
</evidence>
<proteinExistence type="predicted"/>
<dbReference type="PANTHER" id="PTHR43476:SF4">
    <property type="entry name" value="BLR0106 PROTEIN"/>
    <property type="match status" value="1"/>
</dbReference>
<protein>
    <submittedName>
        <fullName evidence="4">FAD-dependent monooxygenase</fullName>
    </submittedName>
</protein>
<dbReference type="Proteomes" id="UP001059836">
    <property type="component" value="Chromosome"/>
</dbReference>